<evidence type="ECO:0000313" key="1">
    <source>
        <dbReference type="EMBL" id="MDF0603457.1"/>
    </source>
</evidence>
<reference evidence="1" key="1">
    <citation type="submission" date="2023-03" db="EMBL/GenBank/DDBJ databases">
        <title>Multiphase analysis and comparison of six strains from genera Psychromarinibacter, Lutimaribacter, and Maritimibacter, including a novel species: Psychromarinibacter sediminicola sp. nov.</title>
        <authorList>
            <person name="Wang Y.-H."/>
            <person name="Ye M.-Q."/>
            <person name="Du Z.-J."/>
        </authorList>
    </citation>
    <scope>NUCLEOTIDE SEQUENCE</scope>
    <source>
        <strain evidence="1">C21-152</strain>
    </source>
</reference>
<comment type="caution">
    <text evidence="1">The sequence shown here is derived from an EMBL/GenBank/DDBJ whole genome shotgun (WGS) entry which is preliminary data.</text>
</comment>
<sequence length="90" mass="9976">MTDTATFDPSQFRRAYGETESKLNVLSGLTYALYELASESNRINVPDDDANAILSLILAVEEHSKQLCALHEQEWQVVIQGRAPIPQDAA</sequence>
<accession>A0AAE3TAP6</accession>
<organism evidence="1 2">
    <name type="scientific">Psychromarinibacter sediminicola</name>
    <dbReference type="NCBI Taxonomy" id="3033385"/>
    <lineage>
        <taxon>Bacteria</taxon>
        <taxon>Pseudomonadati</taxon>
        <taxon>Pseudomonadota</taxon>
        <taxon>Alphaproteobacteria</taxon>
        <taxon>Rhodobacterales</taxon>
        <taxon>Paracoccaceae</taxon>
        <taxon>Psychromarinibacter</taxon>
    </lineage>
</organism>
<dbReference type="AlphaFoldDB" id="A0AAE3TAP6"/>
<dbReference type="EMBL" id="JARGYC010000096">
    <property type="protein sequence ID" value="MDF0603457.1"/>
    <property type="molecule type" value="Genomic_DNA"/>
</dbReference>
<keyword evidence="2" id="KW-1185">Reference proteome</keyword>
<protein>
    <submittedName>
        <fullName evidence="1">Uncharacterized protein</fullName>
    </submittedName>
</protein>
<evidence type="ECO:0000313" key="2">
    <source>
        <dbReference type="Proteomes" id="UP001220964"/>
    </source>
</evidence>
<name>A0AAE3TAP6_9RHOB</name>
<dbReference type="Proteomes" id="UP001220964">
    <property type="component" value="Unassembled WGS sequence"/>
</dbReference>
<gene>
    <name evidence="1" type="ORF">P1J78_22250</name>
</gene>
<proteinExistence type="predicted"/>
<dbReference type="RefSeq" id="WP_275569577.1">
    <property type="nucleotide sequence ID" value="NZ_JARGYC010000096.1"/>
</dbReference>